<evidence type="ECO:0000313" key="2">
    <source>
        <dbReference type="EMBL" id="VDO25145.1"/>
    </source>
</evidence>
<proteinExistence type="predicted"/>
<gene>
    <name evidence="2" type="ORF">BTMF_LOCUS7606</name>
</gene>
<dbReference type="EMBL" id="UZAG01016013">
    <property type="protein sequence ID" value="VDO25145.1"/>
    <property type="molecule type" value="Genomic_DNA"/>
</dbReference>
<organism evidence="4">
    <name type="scientific">Brugia timori</name>
    <dbReference type="NCBI Taxonomy" id="42155"/>
    <lineage>
        <taxon>Eukaryota</taxon>
        <taxon>Metazoa</taxon>
        <taxon>Ecdysozoa</taxon>
        <taxon>Nematoda</taxon>
        <taxon>Chromadorea</taxon>
        <taxon>Rhabditida</taxon>
        <taxon>Spirurina</taxon>
        <taxon>Spiruromorpha</taxon>
        <taxon>Filarioidea</taxon>
        <taxon>Onchocercidae</taxon>
        <taxon>Brugia</taxon>
    </lineage>
</organism>
<evidence type="ECO:0000313" key="4">
    <source>
        <dbReference type="WBParaSite" id="BTMF_0000955501-mRNA-1"/>
    </source>
</evidence>
<reference evidence="2 3" key="2">
    <citation type="submission" date="2018-11" db="EMBL/GenBank/DDBJ databases">
        <authorList>
            <consortium name="Pathogen Informatics"/>
        </authorList>
    </citation>
    <scope>NUCLEOTIDE SEQUENCE [LARGE SCALE GENOMIC DNA]</scope>
</reference>
<feature type="transmembrane region" description="Helical" evidence="1">
    <location>
        <begin position="12"/>
        <end position="31"/>
    </location>
</feature>
<name>A0A0R3QPC0_9BILA</name>
<sequence length="123" mass="14507">MPRLLKEYYEENNMFFGKIITVLYSSILLYLNDFKSSHYQSFIKYRQENITATDTLVVLIWCTYYKLNSAKRVQSSNNIPVSDALTENSAQRTEFVRTAWSAATYSKLRIYKKEKEGIFVEKT</sequence>
<protein>
    <submittedName>
        <fullName evidence="2 4">Uncharacterized protein</fullName>
    </submittedName>
</protein>
<evidence type="ECO:0000256" key="1">
    <source>
        <dbReference type="SAM" id="Phobius"/>
    </source>
</evidence>
<accession>A0A0R3QPC0</accession>
<reference evidence="4" key="1">
    <citation type="submission" date="2017-02" db="UniProtKB">
        <authorList>
            <consortium name="WormBaseParasite"/>
        </authorList>
    </citation>
    <scope>IDENTIFICATION</scope>
</reference>
<dbReference type="AlphaFoldDB" id="A0A0R3QPC0"/>
<keyword evidence="1" id="KW-0812">Transmembrane</keyword>
<keyword evidence="1" id="KW-1133">Transmembrane helix</keyword>
<dbReference type="WBParaSite" id="BTMF_0000955501-mRNA-1">
    <property type="protein sequence ID" value="BTMF_0000955501-mRNA-1"/>
    <property type="gene ID" value="BTMF_0000955501"/>
</dbReference>
<dbReference type="Proteomes" id="UP000280834">
    <property type="component" value="Unassembled WGS sequence"/>
</dbReference>
<keyword evidence="3" id="KW-1185">Reference proteome</keyword>
<evidence type="ECO:0000313" key="3">
    <source>
        <dbReference type="Proteomes" id="UP000280834"/>
    </source>
</evidence>
<keyword evidence="1" id="KW-0472">Membrane</keyword>